<evidence type="ECO:0000256" key="5">
    <source>
        <dbReference type="ARBA" id="ARBA00022857"/>
    </source>
</evidence>
<dbReference type="Pfam" id="PF02882">
    <property type="entry name" value="THF_DHG_CYH_C"/>
    <property type="match status" value="1"/>
</dbReference>
<name>A0AA41VC20_PAPNU</name>
<feature type="domain" description="Tetrahydrofolate dehydrogenase/cyclohydrolase catalytic" evidence="12">
    <location>
        <begin position="80"/>
        <end position="194"/>
    </location>
</feature>
<dbReference type="FunFam" id="3.40.50.720:FF:000006">
    <property type="entry name" value="Bifunctional protein FolD"/>
    <property type="match status" value="1"/>
</dbReference>
<dbReference type="GO" id="GO:0035999">
    <property type="term" value="P:tetrahydrofolate interconversion"/>
    <property type="evidence" value="ECO:0007669"/>
    <property type="project" value="TreeGrafter"/>
</dbReference>
<dbReference type="InterPro" id="IPR000672">
    <property type="entry name" value="THF_DH/CycHdrlase"/>
</dbReference>
<dbReference type="InterPro" id="IPR036291">
    <property type="entry name" value="NAD(P)-bd_dom_sf"/>
</dbReference>
<evidence type="ECO:0000259" key="13">
    <source>
        <dbReference type="Pfam" id="PF02882"/>
    </source>
</evidence>
<dbReference type="HAMAP" id="MF_01576">
    <property type="entry name" value="THF_DHG_CYH"/>
    <property type="match status" value="1"/>
</dbReference>
<dbReference type="FunFam" id="3.40.50.10860:FF:000005">
    <property type="entry name" value="C-1-tetrahydrofolate synthase, cytoplasmic, putative"/>
    <property type="match status" value="1"/>
</dbReference>
<evidence type="ECO:0008006" key="16">
    <source>
        <dbReference type="Google" id="ProtNLM"/>
    </source>
</evidence>
<dbReference type="Proteomes" id="UP001177140">
    <property type="component" value="Unassembled WGS sequence"/>
</dbReference>
<dbReference type="SUPFAM" id="SSF53223">
    <property type="entry name" value="Aminoacid dehydrogenase-like, N-terminal domain"/>
    <property type="match status" value="1"/>
</dbReference>
<organism evidence="14 15">
    <name type="scientific">Papaver nudicaule</name>
    <name type="common">Iceland poppy</name>
    <dbReference type="NCBI Taxonomy" id="74823"/>
    <lineage>
        <taxon>Eukaryota</taxon>
        <taxon>Viridiplantae</taxon>
        <taxon>Streptophyta</taxon>
        <taxon>Embryophyta</taxon>
        <taxon>Tracheophyta</taxon>
        <taxon>Spermatophyta</taxon>
        <taxon>Magnoliopsida</taxon>
        <taxon>Ranunculales</taxon>
        <taxon>Papaveraceae</taxon>
        <taxon>Papaveroideae</taxon>
        <taxon>Papaver</taxon>
    </lineage>
</organism>
<evidence type="ECO:0000313" key="14">
    <source>
        <dbReference type="EMBL" id="MCL7036633.1"/>
    </source>
</evidence>
<keyword evidence="6" id="KW-0560">Oxidoreductase</keyword>
<feature type="domain" description="Tetrahydrofolate dehydrogenase/cyclohydrolase NAD(P)-binding" evidence="13">
    <location>
        <begin position="209"/>
        <end position="359"/>
    </location>
</feature>
<dbReference type="AlphaFoldDB" id="A0AA41VC20"/>
<evidence type="ECO:0000256" key="1">
    <source>
        <dbReference type="ARBA" id="ARBA00004777"/>
    </source>
</evidence>
<keyword evidence="15" id="KW-1185">Reference proteome</keyword>
<dbReference type="Pfam" id="PF00763">
    <property type="entry name" value="THF_DHG_CYH"/>
    <property type="match status" value="1"/>
</dbReference>
<comment type="catalytic activity">
    <reaction evidence="9">
        <text>(6R)-5,10-methylene-5,6,7,8-tetrahydrofolate + NADP(+) = (6R)-5,10-methenyltetrahydrofolate + NADPH</text>
        <dbReference type="Rhea" id="RHEA:22812"/>
        <dbReference type="ChEBI" id="CHEBI:15636"/>
        <dbReference type="ChEBI" id="CHEBI:57455"/>
        <dbReference type="ChEBI" id="CHEBI:57783"/>
        <dbReference type="ChEBI" id="CHEBI:58349"/>
        <dbReference type="EC" id="1.5.1.5"/>
    </reaction>
</comment>
<keyword evidence="3" id="KW-0554">One-carbon metabolism</keyword>
<dbReference type="InterPro" id="IPR046346">
    <property type="entry name" value="Aminoacid_DH-like_N_sf"/>
</dbReference>
<dbReference type="InterPro" id="IPR020631">
    <property type="entry name" value="THF_DH/CycHdrlase_NAD-bd_dom"/>
</dbReference>
<dbReference type="GO" id="GO:0009853">
    <property type="term" value="P:photorespiration"/>
    <property type="evidence" value="ECO:0007669"/>
    <property type="project" value="UniProtKB-KW"/>
</dbReference>
<gene>
    <name evidence="14" type="ORF">MKW94_019215</name>
</gene>
<dbReference type="GO" id="GO:0004488">
    <property type="term" value="F:methylenetetrahydrofolate dehydrogenase (NADP+) activity"/>
    <property type="evidence" value="ECO:0007669"/>
    <property type="project" value="UniProtKB-EC"/>
</dbReference>
<keyword evidence="5" id="KW-0521">NADP</keyword>
<evidence type="ECO:0000256" key="2">
    <source>
        <dbReference type="ARBA" id="ARBA00011738"/>
    </source>
</evidence>
<dbReference type="PANTHER" id="PTHR48099:SF5">
    <property type="entry name" value="C-1-TETRAHYDROFOLATE SYNTHASE, CYTOPLASMIC"/>
    <property type="match status" value="1"/>
</dbReference>
<dbReference type="SUPFAM" id="SSF51735">
    <property type="entry name" value="NAD(P)-binding Rossmann-fold domains"/>
    <property type="match status" value="1"/>
</dbReference>
<protein>
    <recommendedName>
        <fullName evidence="16">Methenyltetrahydrofolate cyclohydrolase</fullName>
    </recommendedName>
</protein>
<comment type="caution">
    <text evidence="14">The sequence shown here is derived from an EMBL/GenBank/DDBJ whole genome shotgun (WGS) entry which is preliminary data.</text>
</comment>
<evidence type="ECO:0000259" key="12">
    <source>
        <dbReference type="Pfam" id="PF00763"/>
    </source>
</evidence>
<comment type="function">
    <text evidence="10">Catalyzes the oxidation of 5,10-methylenetetrahydrofolate to 5,10-methenyltetrahydrofolate and then the hydrolysis of 5,10-methenyltetrahydrofolate to 10-formyltetrahydrofolate.</text>
</comment>
<dbReference type="Gene3D" id="3.40.50.720">
    <property type="entry name" value="NAD(P)-binding Rossmann-like Domain"/>
    <property type="match status" value="1"/>
</dbReference>
<dbReference type="EMBL" id="JAJJMA010170140">
    <property type="protein sequence ID" value="MCL7036633.1"/>
    <property type="molecule type" value="Genomic_DNA"/>
</dbReference>
<comment type="subunit">
    <text evidence="2">Homodimer.</text>
</comment>
<keyword evidence="8" id="KW-0511">Multifunctional enzyme</keyword>
<evidence type="ECO:0000256" key="3">
    <source>
        <dbReference type="ARBA" id="ARBA00022563"/>
    </source>
</evidence>
<dbReference type="CDD" id="cd01080">
    <property type="entry name" value="NAD_bind_m-THF_DH_Cyclohyd"/>
    <property type="match status" value="1"/>
</dbReference>
<accession>A0AA41VC20</accession>
<reference evidence="14" key="1">
    <citation type="submission" date="2022-03" db="EMBL/GenBank/DDBJ databases">
        <title>A functionally conserved STORR gene fusion in Papaver species that diverged 16.8 million years ago.</title>
        <authorList>
            <person name="Catania T."/>
        </authorList>
    </citation>
    <scope>NUCLEOTIDE SEQUENCE</scope>
    <source>
        <strain evidence="14">S-191538</strain>
    </source>
</reference>
<dbReference type="Gene3D" id="3.40.50.10860">
    <property type="entry name" value="Leucine Dehydrogenase, chain A, domain 1"/>
    <property type="match status" value="1"/>
</dbReference>
<dbReference type="GO" id="GO:0005829">
    <property type="term" value="C:cytosol"/>
    <property type="evidence" value="ECO:0007669"/>
    <property type="project" value="TreeGrafter"/>
</dbReference>
<evidence type="ECO:0000256" key="10">
    <source>
        <dbReference type="ARBA" id="ARBA00058319"/>
    </source>
</evidence>
<evidence type="ECO:0000256" key="11">
    <source>
        <dbReference type="ARBA" id="ARBA00061364"/>
    </source>
</evidence>
<evidence type="ECO:0000256" key="9">
    <source>
        <dbReference type="ARBA" id="ARBA00052194"/>
    </source>
</evidence>
<dbReference type="GO" id="GO:0004477">
    <property type="term" value="F:methenyltetrahydrofolate cyclohydrolase activity"/>
    <property type="evidence" value="ECO:0007669"/>
    <property type="project" value="TreeGrafter"/>
</dbReference>
<dbReference type="InterPro" id="IPR020630">
    <property type="entry name" value="THF_DH/CycHdrlase_cat_dom"/>
</dbReference>
<evidence type="ECO:0000256" key="4">
    <source>
        <dbReference type="ARBA" id="ARBA00022801"/>
    </source>
</evidence>
<sequence length="364" mass="39419">MATTVFSSSSSATSTARLSTFNKIQSGSLRLRQLLPAFLSCQPRNPAGFGVSISMQRRSSNSCITPVAMSASTKIPPVVLNGKAVAKRIEDEITIEILRMRDAIGVKPTVAIIQVGDRNHLPVHLANKYKACEAVGIDTDVVCLPEDSTEEEVLEYISEFNEKPSVHGIYIQLPLPCHMDKGKILNAIRYEKDIGGFNPLNNKVPSFVPCTAKACVELLHRYDFRIKGKSVVVIGNGSDSDIVAPPTALVLQRQHAAVTVVHPGTKNLAEIIRQADILISAAGRAYLVRGSWIKPGALVLDAGNNLIVDRKRNKGYRFVGDVCFEEACERALAITPVPGGVDSMTLAMFLSNGLLAAKRALKFK</sequence>
<keyword evidence="4" id="KW-0378">Hydrolase</keyword>
<proteinExistence type="inferred from homology"/>
<comment type="similarity">
    <text evidence="11">Belongs to the tetrahydrofolate dehydrogenase/cyclohydrolase family.</text>
</comment>
<evidence type="ECO:0000313" key="15">
    <source>
        <dbReference type="Proteomes" id="UP001177140"/>
    </source>
</evidence>
<comment type="pathway">
    <text evidence="1">One-carbon metabolism; tetrahydrofolate interconversion.</text>
</comment>
<evidence type="ECO:0000256" key="6">
    <source>
        <dbReference type="ARBA" id="ARBA00023002"/>
    </source>
</evidence>
<dbReference type="PRINTS" id="PR00085">
    <property type="entry name" value="THFDHDRGNASE"/>
</dbReference>
<keyword evidence="7" id="KW-0601">Photorespiration</keyword>
<dbReference type="PANTHER" id="PTHR48099">
    <property type="entry name" value="C-1-TETRAHYDROFOLATE SYNTHASE, CYTOPLASMIC-RELATED"/>
    <property type="match status" value="1"/>
</dbReference>
<evidence type="ECO:0000256" key="7">
    <source>
        <dbReference type="ARBA" id="ARBA00023238"/>
    </source>
</evidence>
<evidence type="ECO:0000256" key="8">
    <source>
        <dbReference type="ARBA" id="ARBA00023268"/>
    </source>
</evidence>